<accession>A0ABX9GH85</accession>
<proteinExistence type="predicted"/>
<name>A0ABX9GH85_9BURK</name>
<reference evidence="1 2" key="1">
    <citation type="submission" date="2018-06" db="EMBL/GenBank/DDBJ databases">
        <title>Genomic Encyclopedia of Type Strains, Phase III (KMG-III): the genomes of soil and plant-associated and newly described type strains.</title>
        <authorList>
            <person name="Whitman W."/>
        </authorList>
    </citation>
    <scope>NUCLEOTIDE SEQUENCE [LARGE SCALE GENOMIC DNA]</scope>
    <source>
        <strain evidence="1 2">CECT 7342</strain>
    </source>
</reference>
<sequence>MSRFPYVELSFSEVAALFNLTPHQLTCAYARGALPKPIDYDMAGHPVWSEAVLIPYVRDRYGLVPADIKGFAQLQVGRLEWDQKNGGVA</sequence>
<protein>
    <recommendedName>
        <fullName evidence="3">Pyocin activator protein PrtN</fullName>
    </recommendedName>
</protein>
<evidence type="ECO:0000313" key="2">
    <source>
        <dbReference type="Proteomes" id="UP000252124"/>
    </source>
</evidence>
<dbReference type="GeneID" id="99730886"/>
<comment type="caution">
    <text evidence="1">The sequence shown here is derived from an EMBL/GenBank/DDBJ whole genome shotgun (WGS) entry which is preliminary data.</text>
</comment>
<evidence type="ECO:0000313" key="1">
    <source>
        <dbReference type="EMBL" id="RBP22613.1"/>
    </source>
</evidence>
<evidence type="ECO:0008006" key="3">
    <source>
        <dbReference type="Google" id="ProtNLM"/>
    </source>
</evidence>
<organism evidence="1 2">
    <name type="scientific">Achromobacter marplatensis</name>
    <dbReference type="NCBI Taxonomy" id="470868"/>
    <lineage>
        <taxon>Bacteria</taxon>
        <taxon>Pseudomonadati</taxon>
        <taxon>Pseudomonadota</taxon>
        <taxon>Betaproteobacteria</taxon>
        <taxon>Burkholderiales</taxon>
        <taxon>Alcaligenaceae</taxon>
        <taxon>Achromobacter</taxon>
    </lineage>
</organism>
<dbReference type="EMBL" id="QNRM01000002">
    <property type="protein sequence ID" value="RBP22613.1"/>
    <property type="molecule type" value="Genomic_DNA"/>
</dbReference>
<gene>
    <name evidence="1" type="ORF">DFP87_102355</name>
</gene>
<dbReference type="Proteomes" id="UP000252124">
    <property type="component" value="Unassembled WGS sequence"/>
</dbReference>
<keyword evidence="2" id="KW-1185">Reference proteome</keyword>
<dbReference type="RefSeq" id="WP_088587829.1">
    <property type="nucleotide sequence ID" value="NZ_CADIJU010000004.1"/>
</dbReference>